<name>A0A4Y2QTD9_ARAVE</name>
<protein>
    <submittedName>
        <fullName evidence="1">Uncharacterized protein</fullName>
    </submittedName>
</protein>
<evidence type="ECO:0000313" key="2">
    <source>
        <dbReference type="Proteomes" id="UP000499080"/>
    </source>
</evidence>
<reference evidence="1 2" key="1">
    <citation type="journal article" date="2019" name="Sci. Rep.">
        <title>Orb-weaving spider Araneus ventricosus genome elucidates the spidroin gene catalogue.</title>
        <authorList>
            <person name="Kono N."/>
            <person name="Nakamura H."/>
            <person name="Ohtoshi R."/>
            <person name="Moran D.A.P."/>
            <person name="Shinohara A."/>
            <person name="Yoshida Y."/>
            <person name="Fujiwara M."/>
            <person name="Mori M."/>
            <person name="Tomita M."/>
            <person name="Arakawa K."/>
        </authorList>
    </citation>
    <scope>NUCLEOTIDE SEQUENCE [LARGE SCALE GENOMIC DNA]</scope>
</reference>
<evidence type="ECO:0000313" key="1">
    <source>
        <dbReference type="EMBL" id="GBN66583.1"/>
    </source>
</evidence>
<dbReference type="AlphaFoldDB" id="A0A4Y2QTD9"/>
<dbReference type="Proteomes" id="UP000499080">
    <property type="component" value="Unassembled WGS sequence"/>
</dbReference>
<sequence length="129" mass="14508">MSCLRICHLCILSLQRHAHYKSSIRSLRWKNSQIPDSRKSLTKTAYLSPFTTEIKISLPFSDSQKDIFFRPQSNGQSVLAGLVTENLLEEATLSLLRCLASHTWPLIGVELFSICRSSCVKSSKSIFCG</sequence>
<keyword evidence="2" id="KW-1185">Reference proteome</keyword>
<proteinExistence type="predicted"/>
<dbReference type="EMBL" id="BGPR01014762">
    <property type="protein sequence ID" value="GBN66583.1"/>
    <property type="molecule type" value="Genomic_DNA"/>
</dbReference>
<gene>
    <name evidence="1" type="ORF">AVEN_231794_1</name>
</gene>
<organism evidence="1 2">
    <name type="scientific">Araneus ventricosus</name>
    <name type="common">Orbweaver spider</name>
    <name type="synonym">Epeira ventricosa</name>
    <dbReference type="NCBI Taxonomy" id="182803"/>
    <lineage>
        <taxon>Eukaryota</taxon>
        <taxon>Metazoa</taxon>
        <taxon>Ecdysozoa</taxon>
        <taxon>Arthropoda</taxon>
        <taxon>Chelicerata</taxon>
        <taxon>Arachnida</taxon>
        <taxon>Araneae</taxon>
        <taxon>Araneomorphae</taxon>
        <taxon>Entelegynae</taxon>
        <taxon>Araneoidea</taxon>
        <taxon>Araneidae</taxon>
        <taxon>Araneus</taxon>
    </lineage>
</organism>
<comment type="caution">
    <text evidence="1">The sequence shown here is derived from an EMBL/GenBank/DDBJ whole genome shotgun (WGS) entry which is preliminary data.</text>
</comment>
<accession>A0A4Y2QTD9</accession>